<comment type="caution">
    <text evidence="1">The sequence shown here is derived from an EMBL/GenBank/DDBJ whole genome shotgun (WGS) entry which is preliminary data.</text>
</comment>
<protein>
    <submittedName>
        <fullName evidence="1">ATP-binding protein</fullName>
    </submittedName>
</protein>
<dbReference type="Pfam" id="PF13589">
    <property type="entry name" value="HATPase_c_3"/>
    <property type="match status" value="1"/>
</dbReference>
<proteinExistence type="predicted"/>
<reference evidence="1 2" key="1">
    <citation type="submission" date="2024-12" db="EMBL/GenBank/DDBJ databases">
        <authorList>
            <person name="Hu S."/>
        </authorList>
    </citation>
    <scope>NUCLEOTIDE SEQUENCE [LARGE SCALE GENOMIC DNA]</scope>
    <source>
        <strain evidence="1 2">THG-T11</strain>
    </source>
</reference>
<accession>A0ABW9J7X3</accession>
<sequence length="532" mass="60813">MKRLIQDIDAIPSKRIYLSIIADYHTKIALCELIDNAIDNWSFNLKKNNLTIKVELNIHQQLVRVTDNSGGIQESEMHLIVSPGNSKNTAAENTIGLFGVGSKRAVVALSEDIRIYSRYKRDKTILVEIDDAWIKDDTTWDLPIYEVDKIAENTTIIELNKLRDPLKEEDIDELSIYIGTTYAMFFKDSKFEILLNGKKINPIIFDKWSFPPGYEPKDFSGEIDFGADGKINLEILGGLTTSGEPSGGEYGAYFYCNKRLVAKAYKGPEVGYRPLKIGNPHPSNSLARVIVKINGPANLMPWNSSKSDINPKHPAFKEIQEHIERVLTHYSTLSKKWSTNGGWEENVFRFKSGAIKKEVLQNISAQVRLFLPPIPRPKTKKYVDVIRTNNRTLSKNKPWVVGLYETIIAVEEISKLKLDQKNRIALLTLDSMLEIAFKEYLLNESGVAFNAQRFENIMKNRADVHREVKAMVPLTSAQWQKIEYYYKLRCELVHKRATVTISDNDLANFRKTVEYTLKKLFNLNFKADLIIT</sequence>
<dbReference type="SUPFAM" id="SSF55874">
    <property type="entry name" value="ATPase domain of HSP90 chaperone/DNA topoisomerase II/histidine kinase"/>
    <property type="match status" value="1"/>
</dbReference>
<dbReference type="Proteomes" id="UP001517247">
    <property type="component" value="Unassembled WGS sequence"/>
</dbReference>
<name>A0ABW9J7X3_9SPHI</name>
<keyword evidence="1" id="KW-0067">ATP-binding</keyword>
<evidence type="ECO:0000313" key="2">
    <source>
        <dbReference type="Proteomes" id="UP001517247"/>
    </source>
</evidence>
<organism evidence="1 2">
    <name type="scientific">Pedobacter ureilyticus</name>
    <dbReference type="NCBI Taxonomy" id="1393051"/>
    <lineage>
        <taxon>Bacteria</taxon>
        <taxon>Pseudomonadati</taxon>
        <taxon>Bacteroidota</taxon>
        <taxon>Sphingobacteriia</taxon>
        <taxon>Sphingobacteriales</taxon>
        <taxon>Sphingobacteriaceae</taxon>
        <taxon>Pedobacter</taxon>
    </lineage>
</organism>
<dbReference type="GO" id="GO:0005524">
    <property type="term" value="F:ATP binding"/>
    <property type="evidence" value="ECO:0007669"/>
    <property type="project" value="UniProtKB-KW"/>
</dbReference>
<keyword evidence="1" id="KW-0547">Nucleotide-binding</keyword>
<dbReference type="InterPro" id="IPR036890">
    <property type="entry name" value="HATPase_C_sf"/>
</dbReference>
<dbReference type="EMBL" id="SSHJ02000007">
    <property type="protein sequence ID" value="MFN0256629.1"/>
    <property type="molecule type" value="Genomic_DNA"/>
</dbReference>
<dbReference type="Gene3D" id="3.30.565.10">
    <property type="entry name" value="Histidine kinase-like ATPase, C-terminal domain"/>
    <property type="match status" value="1"/>
</dbReference>
<keyword evidence="2" id="KW-1185">Reference proteome</keyword>
<gene>
    <name evidence="1" type="ORF">E6A44_013660</name>
</gene>
<dbReference type="RefSeq" id="WP_138723722.1">
    <property type="nucleotide sequence ID" value="NZ_SSHJ02000007.1"/>
</dbReference>
<evidence type="ECO:0000313" key="1">
    <source>
        <dbReference type="EMBL" id="MFN0256629.1"/>
    </source>
</evidence>